<reference evidence="2" key="1">
    <citation type="journal article" date="2019" name="Int. J. Syst. Evol. Microbiol.">
        <title>The Global Catalogue of Microorganisms (GCM) 10K type strain sequencing project: providing services to taxonomists for standard genome sequencing and annotation.</title>
        <authorList>
            <consortium name="The Broad Institute Genomics Platform"/>
            <consortium name="The Broad Institute Genome Sequencing Center for Infectious Disease"/>
            <person name="Wu L."/>
            <person name="Ma J."/>
        </authorList>
    </citation>
    <scope>NUCLEOTIDE SEQUENCE [LARGE SCALE GENOMIC DNA]</scope>
    <source>
        <strain evidence="2">CCUG 52468</strain>
    </source>
</reference>
<sequence>MRNLTIMTLGLLICITSCQGNRNQETNTDLIDSISALDSTSVDSTLDEHAADPTLLIRENFNRINEIKNWDRIDSAEIHESTEGGIAKYYTKNSILELIKVRSFGEGGFSYQDFYLKDGKLSFIFEEVYNYNTHIIDPKFDISKTKKVDEVRYYFHGDSLFNLIATDKENEKYLKENKIETEKNMTKLFGTLMQIQANNYNPAGISE</sequence>
<evidence type="ECO:0008006" key="3">
    <source>
        <dbReference type="Google" id="ProtNLM"/>
    </source>
</evidence>
<organism evidence="1 2">
    <name type="scientific">Sphingobacterium daejeonense</name>
    <dbReference type="NCBI Taxonomy" id="371142"/>
    <lineage>
        <taxon>Bacteria</taxon>
        <taxon>Pseudomonadati</taxon>
        <taxon>Bacteroidota</taxon>
        <taxon>Sphingobacteriia</taxon>
        <taxon>Sphingobacteriales</taxon>
        <taxon>Sphingobacteriaceae</taxon>
        <taxon>Sphingobacterium</taxon>
    </lineage>
</organism>
<dbReference type="RefSeq" id="WP_380896184.1">
    <property type="nucleotide sequence ID" value="NZ_JBHTKY010000012.1"/>
</dbReference>
<name>A0ABW3RM30_9SPHI</name>
<comment type="caution">
    <text evidence="1">The sequence shown here is derived from an EMBL/GenBank/DDBJ whole genome shotgun (WGS) entry which is preliminary data.</text>
</comment>
<protein>
    <recommendedName>
        <fullName evidence="3">Lipoprotein</fullName>
    </recommendedName>
</protein>
<dbReference type="Proteomes" id="UP001597205">
    <property type="component" value="Unassembled WGS sequence"/>
</dbReference>
<evidence type="ECO:0000313" key="1">
    <source>
        <dbReference type="EMBL" id="MFD1165901.1"/>
    </source>
</evidence>
<gene>
    <name evidence="1" type="ORF">ACFQ2C_09825</name>
</gene>
<keyword evidence="2" id="KW-1185">Reference proteome</keyword>
<accession>A0ABW3RM30</accession>
<evidence type="ECO:0000313" key="2">
    <source>
        <dbReference type="Proteomes" id="UP001597205"/>
    </source>
</evidence>
<dbReference type="EMBL" id="JBHTKY010000012">
    <property type="protein sequence ID" value="MFD1165901.1"/>
    <property type="molecule type" value="Genomic_DNA"/>
</dbReference>
<proteinExistence type="predicted"/>